<keyword evidence="2" id="KW-0858">Xylan degradation</keyword>
<dbReference type="InterPro" id="IPR052176">
    <property type="entry name" value="Glycosyl_Hydrlase_43_Enz"/>
</dbReference>
<reference evidence="7" key="2">
    <citation type="journal article" date="2021" name="PeerJ">
        <title>Extensive microbial diversity within the chicken gut microbiome revealed by metagenomics and culture.</title>
        <authorList>
            <person name="Gilroy R."/>
            <person name="Ravi A."/>
            <person name="Getino M."/>
            <person name="Pursley I."/>
            <person name="Horton D.L."/>
            <person name="Alikhan N.F."/>
            <person name="Baker D."/>
            <person name="Gharbi K."/>
            <person name="Hall N."/>
            <person name="Watson M."/>
            <person name="Adriaenssens E.M."/>
            <person name="Foster-Nyarko E."/>
            <person name="Jarju S."/>
            <person name="Secka A."/>
            <person name="Antonio M."/>
            <person name="Oren A."/>
            <person name="Chaudhuri R.R."/>
            <person name="La Ragione R."/>
            <person name="Hildebrand F."/>
            <person name="Pallen M.J."/>
        </authorList>
    </citation>
    <scope>NUCLEOTIDE SEQUENCE</scope>
    <source>
        <strain evidence="7">1370</strain>
    </source>
</reference>
<name>A0A9D1NQQ0_9FIRM</name>
<evidence type="ECO:0000313" key="8">
    <source>
        <dbReference type="Proteomes" id="UP000823960"/>
    </source>
</evidence>
<evidence type="ECO:0000256" key="3">
    <source>
        <dbReference type="ARBA" id="ARBA00022801"/>
    </source>
</evidence>
<gene>
    <name evidence="7" type="ORF">IAD28_05215</name>
</gene>
<dbReference type="SUPFAM" id="SSF75005">
    <property type="entry name" value="Arabinanase/levansucrase/invertase"/>
    <property type="match status" value="1"/>
</dbReference>
<reference evidence="7" key="1">
    <citation type="submission" date="2020-10" db="EMBL/GenBank/DDBJ databases">
        <authorList>
            <person name="Gilroy R."/>
        </authorList>
    </citation>
    <scope>NUCLEOTIDE SEQUENCE</scope>
    <source>
        <strain evidence="7">1370</strain>
    </source>
</reference>
<keyword evidence="5 6" id="KW-0326">Glycosidase</keyword>
<keyword evidence="3 6" id="KW-0378">Hydrolase</keyword>
<comment type="caution">
    <text evidence="7">The sequence shown here is derived from an EMBL/GenBank/DDBJ whole genome shotgun (WGS) entry which is preliminary data.</text>
</comment>
<dbReference type="InterPro" id="IPR023296">
    <property type="entry name" value="Glyco_hydro_beta-prop_sf"/>
</dbReference>
<dbReference type="PANTHER" id="PTHR43772">
    <property type="entry name" value="ENDO-1,4-BETA-XYLANASE"/>
    <property type="match status" value="1"/>
</dbReference>
<keyword evidence="4" id="KW-0119">Carbohydrate metabolism</keyword>
<dbReference type="AlphaFoldDB" id="A0A9D1NQQ0"/>
<dbReference type="GO" id="GO:0004553">
    <property type="term" value="F:hydrolase activity, hydrolyzing O-glycosyl compounds"/>
    <property type="evidence" value="ECO:0007669"/>
    <property type="project" value="InterPro"/>
</dbReference>
<dbReference type="EMBL" id="DVOL01000072">
    <property type="protein sequence ID" value="HIV11071.1"/>
    <property type="molecule type" value="Genomic_DNA"/>
</dbReference>
<dbReference type="Gene3D" id="2.115.10.20">
    <property type="entry name" value="Glycosyl hydrolase domain, family 43"/>
    <property type="match status" value="1"/>
</dbReference>
<evidence type="ECO:0000256" key="6">
    <source>
        <dbReference type="RuleBase" id="RU361187"/>
    </source>
</evidence>
<comment type="similarity">
    <text evidence="1 6">Belongs to the glycosyl hydrolase 43 family.</text>
</comment>
<evidence type="ECO:0000256" key="1">
    <source>
        <dbReference type="ARBA" id="ARBA00009865"/>
    </source>
</evidence>
<dbReference type="GO" id="GO:0045493">
    <property type="term" value="P:xylan catabolic process"/>
    <property type="evidence" value="ECO:0007669"/>
    <property type="project" value="UniProtKB-KW"/>
</dbReference>
<feature type="non-terminal residue" evidence="7">
    <location>
        <position position="305"/>
    </location>
</feature>
<dbReference type="Pfam" id="PF04616">
    <property type="entry name" value="Glyco_hydro_43"/>
    <property type="match status" value="1"/>
</dbReference>
<evidence type="ECO:0000256" key="4">
    <source>
        <dbReference type="ARBA" id="ARBA00023277"/>
    </source>
</evidence>
<accession>A0A9D1NQQ0</accession>
<evidence type="ECO:0000256" key="2">
    <source>
        <dbReference type="ARBA" id="ARBA00022651"/>
    </source>
</evidence>
<evidence type="ECO:0000313" key="7">
    <source>
        <dbReference type="EMBL" id="HIV11071.1"/>
    </source>
</evidence>
<proteinExistence type="inferred from homology"/>
<organism evidence="7 8">
    <name type="scientific">Candidatus Faeciplasma avium</name>
    <dbReference type="NCBI Taxonomy" id="2840798"/>
    <lineage>
        <taxon>Bacteria</taxon>
        <taxon>Bacillati</taxon>
        <taxon>Bacillota</taxon>
        <taxon>Clostridia</taxon>
        <taxon>Eubacteriales</taxon>
        <taxon>Oscillospiraceae</taxon>
        <taxon>Oscillospiraceae incertae sedis</taxon>
        <taxon>Candidatus Faeciplasma</taxon>
    </lineage>
</organism>
<evidence type="ECO:0000256" key="5">
    <source>
        <dbReference type="ARBA" id="ARBA00023295"/>
    </source>
</evidence>
<dbReference type="PANTHER" id="PTHR43772:SF2">
    <property type="entry name" value="PUTATIVE (AFU_ORTHOLOGUE AFUA_2G04480)-RELATED"/>
    <property type="match status" value="1"/>
</dbReference>
<protein>
    <submittedName>
        <fullName evidence="7">Family 43 glycosylhydrolase</fullName>
    </submittedName>
</protein>
<dbReference type="InterPro" id="IPR006710">
    <property type="entry name" value="Glyco_hydro_43"/>
</dbReference>
<dbReference type="CDD" id="cd09003">
    <property type="entry name" value="GH43_XynD-like"/>
    <property type="match status" value="1"/>
</dbReference>
<dbReference type="Proteomes" id="UP000823960">
    <property type="component" value="Unassembled WGS sequence"/>
</dbReference>
<sequence length="305" mass="32905">MMANELITAAKRLIIGAVSASMLISTTALSGCGEKKQSGSRLDNIVTVNAVPELEPLGLDSTETLIESLDLGLSVPEKLKKAYKNVGDTNPISPNLFFADPTSVEYNGRIYLYGTCDQEEYQKNGEKGDNTYGGIDKISCFSTADMKNWTYHGDINVSIVTNWAGLSWAPSIISRPTEDGTTEFFLYFTTGGGGIGVLKATSPLGPWTDPIGGPLLAGDTAELKDDPICWVFDPGACIDDDGVGWLAFGGGDPQQEGETGLNTRNCRIVRLGEDMVSLDSKIEVIEAPYHFEANELNYIDGKFYL</sequence>
<keyword evidence="2" id="KW-0624">Polysaccharide degradation</keyword>